<gene>
    <name evidence="3" type="ORF">GYMLUDRAFT_48291</name>
</gene>
<dbReference type="HOGENOM" id="CLU_012494_6_2_1"/>
<keyword evidence="1" id="KW-0378">Hydrolase</keyword>
<organism evidence="3 4">
    <name type="scientific">Collybiopsis luxurians FD-317 M1</name>
    <dbReference type="NCBI Taxonomy" id="944289"/>
    <lineage>
        <taxon>Eukaryota</taxon>
        <taxon>Fungi</taxon>
        <taxon>Dikarya</taxon>
        <taxon>Basidiomycota</taxon>
        <taxon>Agaricomycotina</taxon>
        <taxon>Agaricomycetes</taxon>
        <taxon>Agaricomycetidae</taxon>
        <taxon>Agaricales</taxon>
        <taxon>Marasmiineae</taxon>
        <taxon>Omphalotaceae</taxon>
        <taxon>Collybiopsis</taxon>
        <taxon>Collybiopsis luxurians</taxon>
    </lineage>
</organism>
<dbReference type="PANTHER" id="PTHR48081:SF8">
    <property type="entry name" value="ALPHA_BETA HYDROLASE FOLD-3 DOMAIN-CONTAINING PROTEIN-RELATED"/>
    <property type="match status" value="1"/>
</dbReference>
<dbReference type="InterPro" id="IPR029058">
    <property type="entry name" value="AB_hydrolase_fold"/>
</dbReference>
<dbReference type="Proteomes" id="UP000053593">
    <property type="component" value="Unassembled WGS sequence"/>
</dbReference>
<keyword evidence="4" id="KW-1185">Reference proteome</keyword>
<feature type="domain" description="Alpha/beta hydrolase fold-3" evidence="2">
    <location>
        <begin position="98"/>
        <end position="313"/>
    </location>
</feature>
<accession>A0A0D0AWF6</accession>
<dbReference type="Pfam" id="PF07859">
    <property type="entry name" value="Abhydrolase_3"/>
    <property type="match status" value="1"/>
</dbReference>
<evidence type="ECO:0000313" key="3">
    <source>
        <dbReference type="EMBL" id="KIK54905.1"/>
    </source>
</evidence>
<evidence type="ECO:0000256" key="1">
    <source>
        <dbReference type="ARBA" id="ARBA00022801"/>
    </source>
</evidence>
<dbReference type="AlphaFoldDB" id="A0A0D0AWF6"/>
<dbReference type="Gene3D" id="3.40.50.1820">
    <property type="entry name" value="alpha/beta hydrolase"/>
    <property type="match status" value="1"/>
</dbReference>
<name>A0A0D0AWF6_9AGAR</name>
<dbReference type="SUPFAM" id="SSF53474">
    <property type="entry name" value="alpha/beta-Hydrolases"/>
    <property type="match status" value="1"/>
</dbReference>
<dbReference type="EMBL" id="KN834811">
    <property type="protein sequence ID" value="KIK54905.1"/>
    <property type="molecule type" value="Genomic_DNA"/>
</dbReference>
<dbReference type="InterPro" id="IPR050300">
    <property type="entry name" value="GDXG_lipolytic_enzyme"/>
</dbReference>
<dbReference type="InterPro" id="IPR013094">
    <property type="entry name" value="AB_hydrolase_3"/>
</dbReference>
<protein>
    <recommendedName>
        <fullName evidence="2">Alpha/beta hydrolase fold-3 domain-containing protein</fullName>
    </recommendedName>
</protein>
<dbReference type="GO" id="GO:0016787">
    <property type="term" value="F:hydrolase activity"/>
    <property type="evidence" value="ECO:0007669"/>
    <property type="project" value="UniProtKB-KW"/>
</dbReference>
<sequence>MSAPQGEIKQPLHPSMIPRLDPEYISFHDKYIQYITPPHTLPWDPVKMRGVPAYAAGSRKPLEVGKIEEFELKKGGHGRKMRAYTPHGEAPGTGWPVIVYFHGGGWALGGLDSEQSVITNLCIGAKCVVLSVDYRLAPENKFPAAVEDAVEALQWVLTEGKDLLNVDTSKIATGGLSAGGNLAAVLALKSVEDSFTPPLPKPMRLQLLIVPALDQTSTDAPGGRWESNKHAPFLPPARVRWFKGMYLRNEEDWLKWEASPILAPQALLQKAPRAWIAAGEVDILCNEAEAYADKLRNCGVEAECVVYKGGTHVNFALDGVMKSGAQGISDAVNALARAFGPVV</sequence>
<evidence type="ECO:0000259" key="2">
    <source>
        <dbReference type="Pfam" id="PF07859"/>
    </source>
</evidence>
<evidence type="ECO:0000313" key="4">
    <source>
        <dbReference type="Proteomes" id="UP000053593"/>
    </source>
</evidence>
<dbReference type="OrthoDB" id="408631at2759"/>
<proteinExistence type="predicted"/>
<dbReference type="PANTHER" id="PTHR48081">
    <property type="entry name" value="AB HYDROLASE SUPERFAMILY PROTEIN C4A8.06C"/>
    <property type="match status" value="1"/>
</dbReference>
<reference evidence="3 4" key="1">
    <citation type="submission" date="2014-04" db="EMBL/GenBank/DDBJ databases">
        <title>Evolutionary Origins and Diversification of the Mycorrhizal Mutualists.</title>
        <authorList>
            <consortium name="DOE Joint Genome Institute"/>
            <consortium name="Mycorrhizal Genomics Consortium"/>
            <person name="Kohler A."/>
            <person name="Kuo A."/>
            <person name="Nagy L.G."/>
            <person name="Floudas D."/>
            <person name="Copeland A."/>
            <person name="Barry K.W."/>
            <person name="Cichocki N."/>
            <person name="Veneault-Fourrey C."/>
            <person name="LaButti K."/>
            <person name="Lindquist E.A."/>
            <person name="Lipzen A."/>
            <person name="Lundell T."/>
            <person name="Morin E."/>
            <person name="Murat C."/>
            <person name="Riley R."/>
            <person name="Ohm R."/>
            <person name="Sun H."/>
            <person name="Tunlid A."/>
            <person name="Henrissat B."/>
            <person name="Grigoriev I.V."/>
            <person name="Hibbett D.S."/>
            <person name="Martin F."/>
        </authorList>
    </citation>
    <scope>NUCLEOTIDE SEQUENCE [LARGE SCALE GENOMIC DNA]</scope>
    <source>
        <strain evidence="3 4">FD-317 M1</strain>
    </source>
</reference>